<dbReference type="SMART" id="SM00530">
    <property type="entry name" value="HTH_XRE"/>
    <property type="match status" value="2"/>
</dbReference>
<accession>A0A6L9ENT5</accession>
<comment type="caution">
    <text evidence="2">The sequence shown here is derived from an EMBL/GenBank/DDBJ whole genome shotgun (WGS) entry which is preliminary data.</text>
</comment>
<protein>
    <recommendedName>
        <fullName evidence="1">HTH cro/C1-type domain-containing protein</fullName>
    </recommendedName>
</protein>
<name>A0A6L9ENT5_CLOBU</name>
<dbReference type="SUPFAM" id="SSF47413">
    <property type="entry name" value="lambda repressor-like DNA-binding domains"/>
    <property type="match status" value="2"/>
</dbReference>
<reference evidence="2 3" key="1">
    <citation type="submission" date="2020-01" db="EMBL/GenBank/DDBJ databases">
        <title>Genome sequence of a 1,3-propanediol producer, Clostridium butyricum S3.</title>
        <authorList>
            <person name="Zhou J."/>
        </authorList>
    </citation>
    <scope>NUCLEOTIDE SEQUENCE [LARGE SCALE GENOMIC DNA]</scope>
    <source>
        <strain evidence="2 3">S3</strain>
    </source>
</reference>
<dbReference type="Proteomes" id="UP000474042">
    <property type="component" value="Unassembled WGS sequence"/>
</dbReference>
<organism evidence="2 3">
    <name type="scientific">Clostridium butyricum</name>
    <dbReference type="NCBI Taxonomy" id="1492"/>
    <lineage>
        <taxon>Bacteria</taxon>
        <taxon>Bacillati</taxon>
        <taxon>Bacillota</taxon>
        <taxon>Clostridia</taxon>
        <taxon>Eubacteriales</taxon>
        <taxon>Clostridiaceae</taxon>
        <taxon>Clostridium</taxon>
    </lineage>
</organism>
<evidence type="ECO:0000313" key="2">
    <source>
        <dbReference type="EMBL" id="NAS18138.1"/>
    </source>
</evidence>
<dbReference type="Gene3D" id="1.10.260.40">
    <property type="entry name" value="lambda repressor-like DNA-binding domains"/>
    <property type="match status" value="1"/>
</dbReference>
<feature type="domain" description="HTH cro/C1-type" evidence="1">
    <location>
        <begin position="37"/>
        <end position="92"/>
    </location>
</feature>
<gene>
    <name evidence="2" type="ORF">GND98_009690</name>
</gene>
<dbReference type="CDD" id="cd00093">
    <property type="entry name" value="HTH_XRE"/>
    <property type="match status" value="2"/>
</dbReference>
<dbReference type="InterPro" id="IPR001387">
    <property type="entry name" value="Cro/C1-type_HTH"/>
</dbReference>
<dbReference type="EMBL" id="WOFV02000026">
    <property type="protein sequence ID" value="NAS18138.1"/>
    <property type="molecule type" value="Genomic_DNA"/>
</dbReference>
<evidence type="ECO:0000259" key="1">
    <source>
        <dbReference type="PROSITE" id="PS50943"/>
    </source>
</evidence>
<proteinExistence type="predicted"/>
<dbReference type="AlphaFoldDB" id="A0A6L9ENT5"/>
<dbReference type="InterPro" id="IPR010982">
    <property type="entry name" value="Lambda_DNA-bd_dom_sf"/>
</dbReference>
<sequence length="156" mass="18575">MYNKMTSIPYICKIKIGVAEVEQLQNDVKSKNIGFWLRYHRLSRNLSMQALIDELGLSYPSYIKNLEGSLAFPSRDVSMKLAEYFKLDTKYFYDPYFEDTDDYDKKLYNYRITNNLTIDEICEKICISSGTWYKWETKRSTISRRSYLKLKEIGVF</sequence>
<dbReference type="GO" id="GO:0003677">
    <property type="term" value="F:DNA binding"/>
    <property type="evidence" value="ECO:0007669"/>
    <property type="project" value="InterPro"/>
</dbReference>
<dbReference type="PROSITE" id="PS50943">
    <property type="entry name" value="HTH_CROC1"/>
    <property type="match status" value="1"/>
</dbReference>
<evidence type="ECO:0000313" key="3">
    <source>
        <dbReference type="Proteomes" id="UP000474042"/>
    </source>
</evidence>